<protein>
    <submittedName>
        <fullName evidence="2">Putative secreted protein</fullName>
    </submittedName>
</protein>
<organism evidence="2">
    <name type="scientific">Anopheles marajoara</name>
    <dbReference type="NCBI Taxonomy" id="58244"/>
    <lineage>
        <taxon>Eukaryota</taxon>
        <taxon>Metazoa</taxon>
        <taxon>Ecdysozoa</taxon>
        <taxon>Arthropoda</taxon>
        <taxon>Hexapoda</taxon>
        <taxon>Insecta</taxon>
        <taxon>Pterygota</taxon>
        <taxon>Neoptera</taxon>
        <taxon>Endopterygota</taxon>
        <taxon>Diptera</taxon>
        <taxon>Nematocera</taxon>
        <taxon>Culicoidea</taxon>
        <taxon>Culicidae</taxon>
        <taxon>Anophelinae</taxon>
        <taxon>Anopheles</taxon>
    </lineage>
</organism>
<dbReference type="AlphaFoldDB" id="A0A2M4C7U9"/>
<dbReference type="EMBL" id="GGFJ01012315">
    <property type="protein sequence ID" value="MBW61456.1"/>
    <property type="molecule type" value="Transcribed_RNA"/>
</dbReference>
<evidence type="ECO:0000313" key="2">
    <source>
        <dbReference type="EMBL" id="MBW61456.1"/>
    </source>
</evidence>
<reference evidence="2" key="1">
    <citation type="submission" date="2018-01" db="EMBL/GenBank/DDBJ databases">
        <title>An insight into the sialome of Amazonian anophelines.</title>
        <authorList>
            <person name="Ribeiro J.M."/>
            <person name="Scarpassa V."/>
            <person name="Calvo E."/>
        </authorList>
    </citation>
    <scope>NUCLEOTIDE SEQUENCE</scope>
    <source>
        <tissue evidence="2">Salivary glands</tissue>
    </source>
</reference>
<evidence type="ECO:0000256" key="1">
    <source>
        <dbReference type="SAM" id="SignalP"/>
    </source>
</evidence>
<feature type="chain" id="PRO_5014818066" evidence="1">
    <location>
        <begin position="23"/>
        <end position="109"/>
    </location>
</feature>
<proteinExistence type="predicted"/>
<accession>A0A2M4C7U9</accession>
<sequence length="109" mass="12003">MLPPSRSPPFFGLLFVARVADGCTDRTTTTTPRDRCCAGSCYCDRTGSRTIGSVRGRCDRPKVVTLRCCYQRCGPDSATVAWMGSARVRVLPCCRCCCFPRNPAADRRT</sequence>
<name>A0A2M4C7U9_9DIPT</name>
<keyword evidence="1" id="KW-0732">Signal</keyword>
<feature type="signal peptide" evidence="1">
    <location>
        <begin position="1"/>
        <end position="22"/>
    </location>
</feature>